<protein>
    <submittedName>
        <fullName evidence="2">Uncharacterized protein</fullName>
    </submittedName>
</protein>
<comment type="caution">
    <text evidence="2">The sequence shown here is derived from an EMBL/GenBank/DDBJ whole genome shotgun (WGS) entry which is preliminary data.</text>
</comment>
<accession>A0AAE2SC14</accession>
<evidence type="ECO:0000313" key="3">
    <source>
        <dbReference type="Proteomes" id="UP000634206"/>
    </source>
</evidence>
<feature type="chain" id="PRO_5042022428" evidence="1">
    <location>
        <begin position="21"/>
        <end position="229"/>
    </location>
</feature>
<evidence type="ECO:0000313" key="2">
    <source>
        <dbReference type="EMBL" id="MBK1854647.1"/>
    </source>
</evidence>
<keyword evidence="1" id="KW-0732">Signal</keyword>
<dbReference type="Proteomes" id="UP000634206">
    <property type="component" value="Unassembled WGS sequence"/>
</dbReference>
<dbReference type="RefSeq" id="WP_309489253.1">
    <property type="nucleotide sequence ID" value="NZ_JAENIG010000003.1"/>
</dbReference>
<dbReference type="EMBL" id="JAENIG010000003">
    <property type="protein sequence ID" value="MBK1854647.1"/>
    <property type="molecule type" value="Genomic_DNA"/>
</dbReference>
<keyword evidence="3" id="KW-1185">Reference proteome</keyword>
<organism evidence="2 3">
    <name type="scientific">Oceaniferula flava</name>
    <dbReference type="NCBI Taxonomy" id="2800421"/>
    <lineage>
        <taxon>Bacteria</taxon>
        <taxon>Pseudomonadati</taxon>
        <taxon>Verrucomicrobiota</taxon>
        <taxon>Verrucomicrobiia</taxon>
        <taxon>Verrucomicrobiales</taxon>
        <taxon>Verrucomicrobiaceae</taxon>
        <taxon>Oceaniferula</taxon>
    </lineage>
</organism>
<gene>
    <name evidence="2" type="ORF">JIN83_06730</name>
</gene>
<evidence type="ECO:0000256" key="1">
    <source>
        <dbReference type="SAM" id="SignalP"/>
    </source>
</evidence>
<dbReference type="AlphaFoldDB" id="A0AAE2SC14"/>
<sequence>MKITYLLGAWGVLSTGALMAQQDPPVPVGQLNVNAAMVRDGVAPVLSWEIEYPSTVEEVIDIDPEDEQLTAKTRLRVQVSVVGVGLTDQYGKEYPAKSYINFSSVGWKHIFTGKGSQVDPFNHYIDRVVDEGEVIRFAAKVDENGYDYFYNESSNIRVLKNGDNPPGVSAGYTSQSSIADYLEPYIQNGKLSLGPMDLIYAAELTHTDTSHTGYDMQDAVILVRFTRVE</sequence>
<name>A0AAE2SC14_9BACT</name>
<feature type="signal peptide" evidence="1">
    <location>
        <begin position="1"/>
        <end position="20"/>
    </location>
</feature>
<proteinExistence type="predicted"/>
<reference evidence="2" key="1">
    <citation type="submission" date="2021-01" db="EMBL/GenBank/DDBJ databases">
        <title>Modified the classification status of verrucomicrobia.</title>
        <authorList>
            <person name="Feng X."/>
        </authorList>
    </citation>
    <scope>NUCLEOTIDE SEQUENCE</scope>
    <source>
        <strain evidence="2">5K15</strain>
    </source>
</reference>